<evidence type="ECO:0008006" key="4">
    <source>
        <dbReference type="Google" id="ProtNLM"/>
    </source>
</evidence>
<dbReference type="Proteomes" id="UP000324513">
    <property type="component" value="Unassembled WGS sequence"/>
</dbReference>
<dbReference type="EMBL" id="VNHK01000017">
    <property type="protein sequence ID" value="TYO84907.1"/>
    <property type="molecule type" value="Genomic_DNA"/>
</dbReference>
<dbReference type="RefSeq" id="WP_065081760.1">
    <property type="nucleotide sequence ID" value="NZ_FLSS01000004.1"/>
</dbReference>
<evidence type="ECO:0000256" key="1">
    <source>
        <dbReference type="SAM" id="MobiDB-lite"/>
    </source>
</evidence>
<sequence>MSYYHYYNIDVRITIARKLQFSVVKSITIESTIEKFSDTAKIELPREFKNAKLNDKGESIAQKNLLDYLQVNDSILIEAGYNGELYTEFSGYITDIGAEIPIILECEDEMLKLKKMPMINKTFSSTTLKEVLKFIAPGYEIEALDIPLGKFQIERATPYQVIESLKEKYMVRCFFKDRKLYAGLTVDFKPQAVHDFTFGKNIRESTDLKYKVKDSRKRFIKAVSMQKGSASKKVTYEFGDPGESEISLHAPLNLNQQQLKEWAEKYYNSMVFDGYEGSIDGWFFPRTEPGDSANIKDPNYPTGYRDGQYFIDGVTTTINETDGIKRQNKISSKIKSNEEYNRPTYGHITITPRVQRKKKSDTNTAAGGSKSKG</sequence>
<proteinExistence type="predicted"/>
<comment type="caution">
    <text evidence="2">The sequence shown here is derived from an EMBL/GenBank/DDBJ whole genome shotgun (WGS) entry which is preliminary data.</text>
</comment>
<name>A0ABY3NB74_ELIMR</name>
<reference evidence="2 3" key="1">
    <citation type="submission" date="2019-07" db="EMBL/GenBank/DDBJ databases">
        <title>Genomic Encyclopedia of Archaeal and Bacterial Type Strains, Phase II (KMG-II): from individual species to whole genera.</title>
        <authorList>
            <person name="Goeker M."/>
        </authorList>
    </citation>
    <scope>NUCLEOTIDE SEQUENCE [LARGE SCALE GENOMIC DNA]</scope>
    <source>
        <strain evidence="2 3">DSM 14571</strain>
    </source>
</reference>
<keyword evidence="3" id="KW-1185">Reference proteome</keyword>
<protein>
    <recommendedName>
        <fullName evidence="4">Phage late control gene D protein (GPD)</fullName>
    </recommendedName>
</protein>
<evidence type="ECO:0000313" key="3">
    <source>
        <dbReference type="Proteomes" id="UP000324513"/>
    </source>
</evidence>
<organism evidence="2 3">
    <name type="scientific">Elizabethkingia miricola</name>
    <name type="common">Chryseobacterium miricola</name>
    <dbReference type="NCBI Taxonomy" id="172045"/>
    <lineage>
        <taxon>Bacteria</taxon>
        <taxon>Pseudomonadati</taxon>
        <taxon>Bacteroidota</taxon>
        <taxon>Flavobacteriia</taxon>
        <taxon>Flavobacteriales</taxon>
        <taxon>Weeksellaceae</taxon>
        <taxon>Elizabethkingia</taxon>
    </lineage>
</organism>
<accession>A0ABY3NB74</accession>
<evidence type="ECO:0000313" key="2">
    <source>
        <dbReference type="EMBL" id="TYO84907.1"/>
    </source>
</evidence>
<gene>
    <name evidence="2" type="ORF">LX74_03712</name>
</gene>
<feature type="region of interest" description="Disordered" evidence="1">
    <location>
        <begin position="334"/>
        <end position="373"/>
    </location>
</feature>